<name>A0A8S0SMV1_OLEEU</name>
<dbReference type="Proteomes" id="UP000594638">
    <property type="component" value="Unassembled WGS sequence"/>
</dbReference>
<evidence type="ECO:0000313" key="2">
    <source>
        <dbReference type="EMBL" id="CAA2994051.1"/>
    </source>
</evidence>
<dbReference type="Gramene" id="OE9A085267T1">
    <property type="protein sequence ID" value="OE9A085267C1"/>
    <property type="gene ID" value="OE9A085267"/>
</dbReference>
<comment type="caution">
    <text evidence="2">The sequence shown here is derived from an EMBL/GenBank/DDBJ whole genome shotgun (WGS) entry which is preliminary data.</text>
</comment>
<accession>A0A8S0SMV1</accession>
<dbReference type="AlphaFoldDB" id="A0A8S0SMV1"/>
<reference evidence="2 3" key="1">
    <citation type="submission" date="2019-12" db="EMBL/GenBank/DDBJ databases">
        <authorList>
            <person name="Alioto T."/>
            <person name="Alioto T."/>
            <person name="Gomez Garrido J."/>
        </authorList>
    </citation>
    <scope>NUCLEOTIDE SEQUENCE [LARGE SCALE GENOMIC DNA]</scope>
</reference>
<sequence>MIEDHRAEPSHAAIFAVVVVLEVVVPRLLGDKDEALTKFIVELLTLLGSSSASSNSSPQIAAHSSRASSPLENPIPSIEYVAQRLEPSTCFLPSLQPCIHLWRW</sequence>
<keyword evidence="3" id="KW-1185">Reference proteome</keyword>
<gene>
    <name evidence="2" type="ORF">OLEA9_A085267</name>
</gene>
<feature type="region of interest" description="Disordered" evidence="1">
    <location>
        <begin position="50"/>
        <end position="72"/>
    </location>
</feature>
<proteinExistence type="predicted"/>
<protein>
    <submittedName>
        <fullName evidence="2">Uncharacterized protein</fullName>
    </submittedName>
</protein>
<evidence type="ECO:0000313" key="3">
    <source>
        <dbReference type="Proteomes" id="UP000594638"/>
    </source>
</evidence>
<dbReference type="EMBL" id="CACTIH010005464">
    <property type="protein sequence ID" value="CAA2994051.1"/>
    <property type="molecule type" value="Genomic_DNA"/>
</dbReference>
<organism evidence="2 3">
    <name type="scientific">Olea europaea subsp. europaea</name>
    <dbReference type="NCBI Taxonomy" id="158383"/>
    <lineage>
        <taxon>Eukaryota</taxon>
        <taxon>Viridiplantae</taxon>
        <taxon>Streptophyta</taxon>
        <taxon>Embryophyta</taxon>
        <taxon>Tracheophyta</taxon>
        <taxon>Spermatophyta</taxon>
        <taxon>Magnoliopsida</taxon>
        <taxon>eudicotyledons</taxon>
        <taxon>Gunneridae</taxon>
        <taxon>Pentapetalae</taxon>
        <taxon>asterids</taxon>
        <taxon>lamiids</taxon>
        <taxon>Lamiales</taxon>
        <taxon>Oleaceae</taxon>
        <taxon>Oleeae</taxon>
        <taxon>Olea</taxon>
    </lineage>
</organism>
<evidence type="ECO:0000256" key="1">
    <source>
        <dbReference type="SAM" id="MobiDB-lite"/>
    </source>
</evidence>